<dbReference type="EMBL" id="QGNW01000039">
    <property type="protein sequence ID" value="RVX09061.1"/>
    <property type="molecule type" value="Genomic_DNA"/>
</dbReference>
<comment type="caution">
    <text evidence="1">The sequence shown here is derived from an EMBL/GenBank/DDBJ whole genome shotgun (WGS) entry which is preliminary data.</text>
</comment>
<dbReference type="Proteomes" id="UP000288805">
    <property type="component" value="Unassembled WGS sequence"/>
</dbReference>
<proteinExistence type="predicted"/>
<organism evidence="1 2">
    <name type="scientific">Vitis vinifera</name>
    <name type="common">Grape</name>
    <dbReference type="NCBI Taxonomy" id="29760"/>
    <lineage>
        <taxon>Eukaryota</taxon>
        <taxon>Viridiplantae</taxon>
        <taxon>Streptophyta</taxon>
        <taxon>Embryophyta</taxon>
        <taxon>Tracheophyta</taxon>
        <taxon>Spermatophyta</taxon>
        <taxon>Magnoliopsida</taxon>
        <taxon>eudicotyledons</taxon>
        <taxon>Gunneridae</taxon>
        <taxon>Pentapetalae</taxon>
        <taxon>rosids</taxon>
        <taxon>Vitales</taxon>
        <taxon>Vitaceae</taxon>
        <taxon>Viteae</taxon>
        <taxon>Vitis</taxon>
    </lineage>
</organism>
<accession>A0A438JJC3</accession>
<gene>
    <name evidence="1" type="ORF">CK203_013958</name>
</gene>
<protein>
    <submittedName>
        <fullName evidence="1">Uncharacterized protein</fullName>
    </submittedName>
</protein>
<dbReference type="AlphaFoldDB" id="A0A438JJC3"/>
<reference evidence="1 2" key="1">
    <citation type="journal article" date="2018" name="PLoS Genet.">
        <title>Population sequencing reveals clonal diversity and ancestral inbreeding in the grapevine cultivar Chardonnay.</title>
        <authorList>
            <person name="Roach M.J."/>
            <person name="Johnson D.L."/>
            <person name="Bohlmann J."/>
            <person name="van Vuuren H.J."/>
            <person name="Jones S.J."/>
            <person name="Pretorius I.S."/>
            <person name="Schmidt S.A."/>
            <person name="Borneman A.R."/>
        </authorList>
    </citation>
    <scope>NUCLEOTIDE SEQUENCE [LARGE SCALE GENOMIC DNA]</scope>
    <source>
        <strain evidence="2">cv. Chardonnay</strain>
        <tissue evidence="1">Leaf</tissue>
    </source>
</reference>
<evidence type="ECO:0000313" key="1">
    <source>
        <dbReference type="EMBL" id="RVX09061.1"/>
    </source>
</evidence>
<name>A0A438JJC3_VITVI</name>
<sequence>MHHVTERLLELKKNALIYGGFNEDLQGDWLAVVAVEEGIGFGEVFGFHLEVERKIKDISSGGKGWEILRKEIFSMAEIPSSASLIRQIEAMITEKPAGCGLCNVNHCFASVVEEEGLRNGVNVLVGKRARAVICKSDMKYGIRFHKGMLASRARKGINEGRP</sequence>
<evidence type="ECO:0000313" key="2">
    <source>
        <dbReference type="Proteomes" id="UP000288805"/>
    </source>
</evidence>